<accession>A0ABU9WXP5</accession>
<feature type="compositionally biased region" description="Basic and acidic residues" evidence="2">
    <location>
        <begin position="12"/>
        <end position="23"/>
    </location>
</feature>
<feature type="region of interest" description="Disordered" evidence="2">
    <location>
        <begin position="1"/>
        <end position="23"/>
    </location>
</feature>
<evidence type="ECO:0000256" key="1">
    <source>
        <dbReference type="ARBA" id="ARBA00010613"/>
    </source>
</evidence>
<dbReference type="PANTHER" id="PTHR23088:SF27">
    <property type="entry name" value="DEAMINATED GLUTATHIONE AMIDASE"/>
    <property type="match status" value="1"/>
</dbReference>
<dbReference type="SUPFAM" id="SSF56317">
    <property type="entry name" value="Carbon-nitrogen hydrolase"/>
    <property type="match status" value="1"/>
</dbReference>
<comment type="caution">
    <text evidence="4">The sequence shown here is derived from an EMBL/GenBank/DDBJ whole genome shotgun (WGS) entry which is preliminary data.</text>
</comment>
<gene>
    <name evidence="4" type="ORF">ABCQ75_05295</name>
</gene>
<sequence>MTAAPGQQNPEQQDREQQDREQQNKVRLAVVQLVVPVGDPEGNRRRLAETVEEHRDADLIVFPEMFVPGYDLAVVTERSDELAEDAETGPTAVLVRELAAAHGVTIVVGFLERADDGGLCNSLLIAAPGAGLAVYRKSHLFPAELPVFEPGHELPVVHTPAGVLGPQICFEHAFPAIATTQALAGAEVLVIPSAVGADHEHLIEVRTRARAQDNQLFAIAANSNSPGFCGHSMVVDPKGRVLAAAGLEDTVLRTVLDLSEIPAERRREPSLGMGRPHLYLFGREEETR</sequence>
<evidence type="ECO:0000313" key="5">
    <source>
        <dbReference type="Proteomes" id="UP001422074"/>
    </source>
</evidence>
<dbReference type="InterPro" id="IPR003010">
    <property type="entry name" value="C-N_Hydrolase"/>
</dbReference>
<dbReference type="GO" id="GO:0016787">
    <property type="term" value="F:hydrolase activity"/>
    <property type="evidence" value="ECO:0007669"/>
    <property type="project" value="UniProtKB-KW"/>
</dbReference>
<reference evidence="4 5" key="1">
    <citation type="submission" date="2024-05" db="EMBL/GenBank/DDBJ databases">
        <title>Sinomonas sp. nov., isolated from a waste landfill.</title>
        <authorList>
            <person name="Zhao Y."/>
        </authorList>
    </citation>
    <scope>NUCLEOTIDE SEQUENCE [LARGE SCALE GENOMIC DNA]</scope>
    <source>
        <strain evidence="4 5">CCTCC AB2014300</strain>
    </source>
</reference>
<dbReference type="EMBL" id="JBDFRB010000003">
    <property type="protein sequence ID" value="MEN2743952.1"/>
    <property type="molecule type" value="Genomic_DNA"/>
</dbReference>
<dbReference type="Gene3D" id="3.60.110.10">
    <property type="entry name" value="Carbon-nitrogen hydrolase"/>
    <property type="match status" value="1"/>
</dbReference>
<dbReference type="Pfam" id="PF00795">
    <property type="entry name" value="CN_hydrolase"/>
    <property type="match status" value="1"/>
</dbReference>
<keyword evidence="5" id="KW-1185">Reference proteome</keyword>
<organism evidence="4 5">
    <name type="scientific">Sinomonas halotolerans</name>
    <dbReference type="NCBI Taxonomy" id="1644133"/>
    <lineage>
        <taxon>Bacteria</taxon>
        <taxon>Bacillati</taxon>
        <taxon>Actinomycetota</taxon>
        <taxon>Actinomycetes</taxon>
        <taxon>Micrococcales</taxon>
        <taxon>Micrococcaceae</taxon>
        <taxon>Sinomonas</taxon>
    </lineage>
</organism>
<dbReference type="RefSeq" id="WP_345883606.1">
    <property type="nucleotide sequence ID" value="NZ_JBDFRB010000003.1"/>
</dbReference>
<dbReference type="InterPro" id="IPR036526">
    <property type="entry name" value="C-N_Hydrolase_sf"/>
</dbReference>
<name>A0ABU9WXP5_9MICC</name>
<dbReference type="CDD" id="cd07197">
    <property type="entry name" value="nitrilase"/>
    <property type="match status" value="1"/>
</dbReference>
<evidence type="ECO:0000256" key="2">
    <source>
        <dbReference type="SAM" id="MobiDB-lite"/>
    </source>
</evidence>
<evidence type="ECO:0000259" key="3">
    <source>
        <dbReference type="PROSITE" id="PS50263"/>
    </source>
</evidence>
<dbReference type="PROSITE" id="PS50263">
    <property type="entry name" value="CN_HYDROLASE"/>
    <property type="match status" value="1"/>
</dbReference>
<protein>
    <submittedName>
        <fullName evidence="4">Carbon-nitrogen hydrolase family protein</fullName>
    </submittedName>
</protein>
<evidence type="ECO:0000313" key="4">
    <source>
        <dbReference type="EMBL" id="MEN2743952.1"/>
    </source>
</evidence>
<feature type="domain" description="CN hydrolase" evidence="3">
    <location>
        <begin position="26"/>
        <end position="258"/>
    </location>
</feature>
<proteinExistence type="inferred from homology"/>
<comment type="similarity">
    <text evidence="1">Belongs to the carbon-nitrogen hydrolase superfamily. NIT1/NIT2 family.</text>
</comment>
<keyword evidence="4" id="KW-0378">Hydrolase</keyword>
<dbReference type="Proteomes" id="UP001422074">
    <property type="component" value="Unassembled WGS sequence"/>
</dbReference>
<dbReference type="PANTHER" id="PTHR23088">
    <property type="entry name" value="NITRILASE-RELATED"/>
    <property type="match status" value="1"/>
</dbReference>